<evidence type="ECO:0000256" key="1">
    <source>
        <dbReference type="SAM" id="MobiDB-lite"/>
    </source>
</evidence>
<name>A0A5C7HNL1_9ROSI</name>
<protein>
    <submittedName>
        <fullName evidence="2">Uncharacterized protein</fullName>
    </submittedName>
</protein>
<dbReference type="OrthoDB" id="1001388at2759"/>
<feature type="compositionally biased region" description="Basic and acidic residues" evidence="1">
    <location>
        <begin position="36"/>
        <end position="48"/>
    </location>
</feature>
<sequence>MISRTGPRACGVEGIDCPKLTNHSKAGLLIAIPSSERNRSTEVSREDEGGGSINLRMGSQSSPIAEPGKSAAAMKMTIVGGWASKDPGLHSNESTIGPSNAMIVVETSVLMLNAQVTLTLVFVGKMVSSSIFRASTVIQTLATGLSPGFFCGISEMLIICRGCARFRQAMDDCNLIDLGFFGPRLTWNNKRDGKGNIQELLERFLATNLWRDKFWNATVQEIEEGLARTIKDIFSSLFISSNPSSQDIGEASKATRASLLEDMRDTMGFRLGLSVSGLTFEDREGFTDIAMSYSSSIDKSLTRASSVAESLLSDGR</sequence>
<dbReference type="EMBL" id="VAHF01000007">
    <property type="protein sequence ID" value="TXG58653.1"/>
    <property type="molecule type" value="Genomic_DNA"/>
</dbReference>
<keyword evidence="3" id="KW-1185">Reference proteome</keyword>
<feature type="region of interest" description="Disordered" evidence="1">
    <location>
        <begin position="35"/>
        <end position="66"/>
    </location>
</feature>
<reference evidence="3" key="1">
    <citation type="journal article" date="2019" name="Gigascience">
        <title>De novo genome assembly of the endangered Acer yangbiense, a plant species with extremely small populations endemic to Yunnan Province, China.</title>
        <authorList>
            <person name="Yang J."/>
            <person name="Wariss H.M."/>
            <person name="Tao L."/>
            <person name="Zhang R."/>
            <person name="Yun Q."/>
            <person name="Hollingsworth P."/>
            <person name="Dao Z."/>
            <person name="Luo G."/>
            <person name="Guo H."/>
            <person name="Ma Y."/>
            <person name="Sun W."/>
        </authorList>
    </citation>
    <scope>NUCLEOTIDE SEQUENCE [LARGE SCALE GENOMIC DNA]</scope>
    <source>
        <strain evidence="3">cv. Malutang</strain>
    </source>
</reference>
<dbReference type="PANTHER" id="PTHR33710:SF71">
    <property type="entry name" value="ENDONUCLEASE_EXONUCLEASE_PHOSPHATASE DOMAIN-CONTAINING PROTEIN"/>
    <property type="match status" value="1"/>
</dbReference>
<evidence type="ECO:0000313" key="2">
    <source>
        <dbReference type="EMBL" id="TXG58653.1"/>
    </source>
</evidence>
<proteinExistence type="predicted"/>
<organism evidence="2 3">
    <name type="scientific">Acer yangbiense</name>
    <dbReference type="NCBI Taxonomy" id="1000413"/>
    <lineage>
        <taxon>Eukaryota</taxon>
        <taxon>Viridiplantae</taxon>
        <taxon>Streptophyta</taxon>
        <taxon>Embryophyta</taxon>
        <taxon>Tracheophyta</taxon>
        <taxon>Spermatophyta</taxon>
        <taxon>Magnoliopsida</taxon>
        <taxon>eudicotyledons</taxon>
        <taxon>Gunneridae</taxon>
        <taxon>Pentapetalae</taxon>
        <taxon>rosids</taxon>
        <taxon>malvids</taxon>
        <taxon>Sapindales</taxon>
        <taxon>Sapindaceae</taxon>
        <taxon>Hippocastanoideae</taxon>
        <taxon>Acereae</taxon>
        <taxon>Acer</taxon>
    </lineage>
</organism>
<accession>A0A5C7HNL1</accession>
<evidence type="ECO:0000313" key="3">
    <source>
        <dbReference type="Proteomes" id="UP000323000"/>
    </source>
</evidence>
<dbReference type="Proteomes" id="UP000323000">
    <property type="component" value="Chromosome 7"/>
</dbReference>
<dbReference type="AlphaFoldDB" id="A0A5C7HNL1"/>
<dbReference type="PANTHER" id="PTHR33710">
    <property type="entry name" value="BNAC02G09200D PROTEIN"/>
    <property type="match status" value="1"/>
</dbReference>
<gene>
    <name evidence="2" type="ORF">EZV62_016482</name>
</gene>
<comment type="caution">
    <text evidence="2">The sequence shown here is derived from an EMBL/GenBank/DDBJ whole genome shotgun (WGS) entry which is preliminary data.</text>
</comment>